<organism evidence="2 3">
    <name type="scientific">Chryseomicrobium palamuruense</name>
    <dbReference type="NCBI Taxonomy" id="682973"/>
    <lineage>
        <taxon>Bacteria</taxon>
        <taxon>Bacillati</taxon>
        <taxon>Bacillota</taxon>
        <taxon>Bacilli</taxon>
        <taxon>Bacillales</taxon>
        <taxon>Caryophanaceae</taxon>
        <taxon>Chryseomicrobium</taxon>
    </lineage>
</organism>
<accession>A0ABV8UV50</accession>
<feature type="transmembrane region" description="Helical" evidence="1">
    <location>
        <begin position="120"/>
        <end position="137"/>
    </location>
</feature>
<keyword evidence="1" id="KW-0472">Membrane</keyword>
<evidence type="ECO:0000313" key="3">
    <source>
        <dbReference type="Proteomes" id="UP001595733"/>
    </source>
</evidence>
<dbReference type="RefSeq" id="WP_378141216.1">
    <property type="nucleotide sequence ID" value="NZ_JBHSEF010000021.1"/>
</dbReference>
<dbReference type="Proteomes" id="UP001595733">
    <property type="component" value="Unassembled WGS sequence"/>
</dbReference>
<gene>
    <name evidence="2" type="ORF">ACFO0S_07675</name>
</gene>
<keyword evidence="1" id="KW-0812">Transmembrane</keyword>
<name>A0ABV8UV50_9BACL</name>
<evidence type="ECO:0000313" key="2">
    <source>
        <dbReference type="EMBL" id="MFC4354924.1"/>
    </source>
</evidence>
<sequence>MRRTFLLTLAFLMLPIYALANYSGFFVVYDEHVYELSSESVEEVGEKLGEVTEYADRAEFYKGNFSNAYEVGTSYFEIPGIDPTEKIAVEESPGVYIVGTRTVEFTAEAVRESSLSTQNIGSIFSFIILGLIGFFIFRRISPRRMKKEERD</sequence>
<reference evidence="3" key="1">
    <citation type="journal article" date="2019" name="Int. J. Syst. Evol. Microbiol.">
        <title>The Global Catalogue of Microorganisms (GCM) 10K type strain sequencing project: providing services to taxonomists for standard genome sequencing and annotation.</title>
        <authorList>
            <consortium name="The Broad Institute Genomics Platform"/>
            <consortium name="The Broad Institute Genome Sequencing Center for Infectious Disease"/>
            <person name="Wu L."/>
            <person name="Ma J."/>
        </authorList>
    </citation>
    <scope>NUCLEOTIDE SEQUENCE [LARGE SCALE GENOMIC DNA]</scope>
    <source>
        <strain evidence="3">CCUG 50353</strain>
    </source>
</reference>
<comment type="caution">
    <text evidence="2">The sequence shown here is derived from an EMBL/GenBank/DDBJ whole genome shotgun (WGS) entry which is preliminary data.</text>
</comment>
<dbReference type="EMBL" id="JBHSEF010000021">
    <property type="protein sequence ID" value="MFC4354924.1"/>
    <property type="molecule type" value="Genomic_DNA"/>
</dbReference>
<proteinExistence type="predicted"/>
<evidence type="ECO:0000256" key="1">
    <source>
        <dbReference type="SAM" id="Phobius"/>
    </source>
</evidence>
<protein>
    <submittedName>
        <fullName evidence="2">Uncharacterized protein</fullName>
    </submittedName>
</protein>
<keyword evidence="1" id="KW-1133">Transmembrane helix</keyword>
<keyword evidence="3" id="KW-1185">Reference proteome</keyword>